<feature type="region of interest" description="Disordered" evidence="1">
    <location>
        <begin position="64"/>
        <end position="83"/>
    </location>
</feature>
<dbReference type="Proteomes" id="UP000297608">
    <property type="component" value="Unassembled WGS sequence"/>
</dbReference>
<protein>
    <submittedName>
        <fullName evidence="3">Uncharacterized protein</fullName>
    </submittedName>
</protein>
<keyword evidence="2" id="KW-0472">Membrane</keyword>
<organism evidence="3 4">
    <name type="scientific">Cryobacterium algoricola</name>
    <dbReference type="NCBI Taxonomy" id="1259183"/>
    <lineage>
        <taxon>Bacteria</taxon>
        <taxon>Bacillati</taxon>
        <taxon>Actinomycetota</taxon>
        <taxon>Actinomycetes</taxon>
        <taxon>Micrococcales</taxon>
        <taxon>Microbacteriaceae</taxon>
        <taxon>Cryobacterium</taxon>
    </lineage>
</organism>
<comment type="caution">
    <text evidence="3">The sequence shown here is derived from an EMBL/GenBank/DDBJ whole genome shotgun (WGS) entry which is preliminary data.</text>
</comment>
<sequence length="338" mass="34581">MARPSRHVPRDTSRRRTGVYIGIAAFIAVDILLIVLALNSNRAAATAETAAPIHTFGVTSVEPTPTPASKVTPTKTATATPASTATPAAATLLPVPPTRLLGAVDAKTAWRAQTGSCPTAAATPELTTDAGVTWKKTDASGPTKVTALQRLTATSESTVEFVGLAKQDCAPQFVKTFVTGDNYSSYPDKLAGTWYVNPADRATVQSPAGAEKAPCDAVVTLAVRDSKNAAALCADGRVFATTDAATTWSAPVTLSGVLTLTDTDTGYLAAAVGRADCAGVQVLTLKSSLESAVSGCYPTPTPAQSLPGNVAMSGASGTLWLWVGDALGRSSDDGATWK</sequence>
<keyword evidence="2" id="KW-1133">Transmembrane helix</keyword>
<accession>A0ABY2ICB7</accession>
<feature type="transmembrane region" description="Helical" evidence="2">
    <location>
        <begin position="20"/>
        <end position="38"/>
    </location>
</feature>
<evidence type="ECO:0000256" key="1">
    <source>
        <dbReference type="SAM" id="MobiDB-lite"/>
    </source>
</evidence>
<dbReference type="RefSeq" id="WP_134535314.1">
    <property type="nucleotide sequence ID" value="NZ_SOFG01000017.1"/>
</dbReference>
<evidence type="ECO:0000313" key="3">
    <source>
        <dbReference type="EMBL" id="TFB85618.1"/>
    </source>
</evidence>
<name>A0ABY2ICB7_9MICO</name>
<proteinExistence type="predicted"/>
<evidence type="ECO:0000256" key="2">
    <source>
        <dbReference type="SAM" id="Phobius"/>
    </source>
</evidence>
<gene>
    <name evidence="3" type="ORF">E3O44_13610</name>
</gene>
<evidence type="ECO:0000313" key="4">
    <source>
        <dbReference type="Proteomes" id="UP000297608"/>
    </source>
</evidence>
<keyword evidence="4" id="KW-1185">Reference proteome</keyword>
<keyword evidence="2" id="KW-0812">Transmembrane</keyword>
<reference evidence="3 4" key="1">
    <citation type="submission" date="2019-03" db="EMBL/GenBank/DDBJ databases">
        <title>Genomics of glacier-inhabiting Cryobacterium strains.</title>
        <authorList>
            <person name="Liu Q."/>
            <person name="Xin Y.-H."/>
        </authorList>
    </citation>
    <scope>NUCLEOTIDE SEQUENCE [LARGE SCALE GENOMIC DNA]</scope>
    <source>
        <strain evidence="3 4">MDB2-B</strain>
    </source>
</reference>
<dbReference type="SUPFAM" id="SSF110296">
    <property type="entry name" value="Oligoxyloglucan reducing end-specific cellobiohydrolase"/>
    <property type="match status" value="1"/>
</dbReference>
<feature type="compositionally biased region" description="Low complexity" evidence="1">
    <location>
        <begin position="67"/>
        <end position="83"/>
    </location>
</feature>
<dbReference type="EMBL" id="SOFG01000017">
    <property type="protein sequence ID" value="TFB85618.1"/>
    <property type="molecule type" value="Genomic_DNA"/>
</dbReference>